<gene>
    <name evidence="2" type="ORF">F3S47_13860</name>
</gene>
<comment type="caution">
    <text evidence="2">The sequence shown here is derived from an EMBL/GenBank/DDBJ whole genome shotgun (WGS) entry which is preliminary data.</text>
</comment>
<protein>
    <submittedName>
        <fullName evidence="2">1-deoxy-D-xylulose-5-phosphate synthase</fullName>
    </submittedName>
</protein>
<accession>A0A5J5GFA5</accession>
<dbReference type="EMBL" id="VYQE01000004">
    <property type="protein sequence ID" value="KAA9006855.1"/>
    <property type="molecule type" value="Genomic_DNA"/>
</dbReference>
<dbReference type="Pfam" id="PF11511">
    <property type="entry name" value="RhodobacterPufX"/>
    <property type="match status" value="1"/>
</dbReference>
<dbReference type="RefSeq" id="WP_150445873.1">
    <property type="nucleotide sequence ID" value="NZ_VYQE01000004.1"/>
</dbReference>
<sequence>MRLDDNNYLGLDRRSQLAASVAMLQLKGAGYAAIVVFGIWIGIAVLAWIGTLLPPDSRQTPDPVIRDRVELTLPAETLRV</sequence>
<organism evidence="2 3">
    <name type="scientific">Histidinibacterium aquaticum</name>
    <dbReference type="NCBI Taxonomy" id="2613962"/>
    <lineage>
        <taxon>Bacteria</taxon>
        <taxon>Pseudomonadati</taxon>
        <taxon>Pseudomonadota</taxon>
        <taxon>Alphaproteobacteria</taxon>
        <taxon>Rhodobacterales</taxon>
        <taxon>Paracoccaceae</taxon>
        <taxon>Histidinibacterium</taxon>
    </lineage>
</organism>
<keyword evidence="1" id="KW-0472">Membrane</keyword>
<evidence type="ECO:0000313" key="3">
    <source>
        <dbReference type="Proteomes" id="UP000326554"/>
    </source>
</evidence>
<keyword evidence="1" id="KW-1133">Transmembrane helix</keyword>
<evidence type="ECO:0000313" key="2">
    <source>
        <dbReference type="EMBL" id="KAA9006855.1"/>
    </source>
</evidence>
<dbReference type="Gene3D" id="1.20.5.920">
    <property type="entry name" value="rhodobacter sphaeroides pufx membrane protein"/>
    <property type="match status" value="1"/>
</dbReference>
<dbReference type="InterPro" id="IPR020169">
    <property type="entry name" value="Intrinsic_membrane_PufX"/>
</dbReference>
<evidence type="ECO:0000256" key="1">
    <source>
        <dbReference type="SAM" id="Phobius"/>
    </source>
</evidence>
<name>A0A5J5GFA5_9RHOB</name>
<keyword evidence="3" id="KW-1185">Reference proteome</keyword>
<keyword evidence="1" id="KW-0812">Transmembrane</keyword>
<dbReference type="AlphaFoldDB" id="A0A5J5GFA5"/>
<feature type="transmembrane region" description="Helical" evidence="1">
    <location>
        <begin position="29"/>
        <end position="49"/>
    </location>
</feature>
<dbReference type="Proteomes" id="UP000326554">
    <property type="component" value="Unassembled WGS sequence"/>
</dbReference>
<reference evidence="2 3" key="1">
    <citation type="submission" date="2019-09" db="EMBL/GenBank/DDBJ databases">
        <authorList>
            <person name="Park J.-S."/>
            <person name="Choi H.-J."/>
        </authorList>
    </citation>
    <scope>NUCLEOTIDE SEQUENCE [LARGE SCALE GENOMIC DNA]</scope>
    <source>
        <strain evidence="2 3">176SS1-4</strain>
    </source>
</reference>
<proteinExistence type="predicted"/>